<dbReference type="Pfam" id="PF01381">
    <property type="entry name" value="HTH_3"/>
    <property type="match status" value="1"/>
</dbReference>
<reference evidence="4 5" key="1">
    <citation type="submission" date="2024-09" db="EMBL/GenBank/DDBJ databases">
        <title>Draft genome sequence of Candidatus Magnetaquicoccaceae bacterium FCR-1.</title>
        <authorList>
            <person name="Shimoshige H."/>
            <person name="Shimamura S."/>
            <person name="Taoka A."/>
            <person name="Kobayashi H."/>
            <person name="Maekawa T."/>
        </authorList>
    </citation>
    <scope>NUCLEOTIDE SEQUENCE [LARGE SCALE GENOMIC DNA]</scope>
    <source>
        <strain evidence="4 5">FCR-1</strain>
    </source>
</reference>
<evidence type="ECO:0000259" key="3">
    <source>
        <dbReference type="PROSITE" id="PS50943"/>
    </source>
</evidence>
<dbReference type="Gene3D" id="1.10.260.40">
    <property type="entry name" value="lambda repressor-like DNA-binding domains"/>
    <property type="match status" value="1"/>
</dbReference>
<evidence type="ECO:0000313" key="4">
    <source>
        <dbReference type="EMBL" id="GAB0058395.1"/>
    </source>
</evidence>
<name>A0ABQ0CBX8_9PROT</name>
<comment type="similarity">
    <text evidence="1">Belongs to the short-chain fatty acyl-CoA assimilation regulator (ScfR) family.</text>
</comment>
<dbReference type="NCBIfam" id="TIGR02607">
    <property type="entry name" value="antidote_HigA"/>
    <property type="match status" value="1"/>
</dbReference>
<comment type="caution">
    <text evidence="4">The sequence shown here is derived from an EMBL/GenBank/DDBJ whole genome shotgun (WGS) entry which is preliminary data.</text>
</comment>
<dbReference type="InterPro" id="IPR010359">
    <property type="entry name" value="IrrE_HExxH"/>
</dbReference>
<dbReference type="SUPFAM" id="SSF47413">
    <property type="entry name" value="lambda repressor-like DNA-binding domains"/>
    <property type="match status" value="1"/>
</dbReference>
<dbReference type="Proteomes" id="UP001628193">
    <property type="component" value="Unassembled WGS sequence"/>
</dbReference>
<dbReference type="SMART" id="SM00530">
    <property type="entry name" value="HTH_XRE"/>
    <property type="match status" value="1"/>
</dbReference>
<keyword evidence="2" id="KW-0238">DNA-binding</keyword>
<accession>A0ABQ0CBX8</accession>
<dbReference type="PANTHER" id="PTHR36924:SF1">
    <property type="entry name" value="ANTITOXIN HIGA-1"/>
    <property type="match status" value="1"/>
</dbReference>
<dbReference type="CDD" id="cd00093">
    <property type="entry name" value="HTH_XRE"/>
    <property type="match status" value="1"/>
</dbReference>
<dbReference type="InterPro" id="IPR013430">
    <property type="entry name" value="Toxin_antidote_HigA"/>
</dbReference>
<dbReference type="Pfam" id="PF06114">
    <property type="entry name" value="Peptidase_M78"/>
    <property type="match status" value="1"/>
</dbReference>
<dbReference type="InterPro" id="IPR001387">
    <property type="entry name" value="Cro/C1-type_HTH"/>
</dbReference>
<proteinExistence type="inferred from homology"/>
<protein>
    <recommendedName>
        <fullName evidence="3">HTH cro/C1-type domain-containing protein</fullName>
    </recommendedName>
</protein>
<dbReference type="EMBL" id="BAAFGK010000004">
    <property type="protein sequence ID" value="GAB0058395.1"/>
    <property type="molecule type" value="Genomic_DNA"/>
</dbReference>
<evidence type="ECO:0000256" key="1">
    <source>
        <dbReference type="ARBA" id="ARBA00007227"/>
    </source>
</evidence>
<gene>
    <name evidence="4" type="ORF">SIID45300_02744</name>
</gene>
<evidence type="ECO:0000313" key="5">
    <source>
        <dbReference type="Proteomes" id="UP001628193"/>
    </source>
</evidence>
<organism evidence="4 5">
    <name type="scientific">Candidatus Magnetaquiglobus chichijimensis</name>
    <dbReference type="NCBI Taxonomy" id="3141448"/>
    <lineage>
        <taxon>Bacteria</taxon>
        <taxon>Pseudomonadati</taxon>
        <taxon>Pseudomonadota</taxon>
        <taxon>Magnetococcia</taxon>
        <taxon>Magnetococcales</taxon>
        <taxon>Candidatus Magnetaquicoccaceae</taxon>
        <taxon>Candidatus Magnetaquiglobus</taxon>
    </lineage>
</organism>
<dbReference type="PROSITE" id="PS50943">
    <property type="entry name" value="HTH_CROC1"/>
    <property type="match status" value="1"/>
</dbReference>
<keyword evidence="5" id="KW-1185">Reference proteome</keyword>
<dbReference type="Gene3D" id="1.10.10.2910">
    <property type="match status" value="1"/>
</dbReference>
<dbReference type="InterPro" id="IPR010982">
    <property type="entry name" value="Lambda_DNA-bd_dom_sf"/>
</dbReference>
<dbReference type="RefSeq" id="WP_420906067.1">
    <property type="nucleotide sequence ID" value="NZ_BAAFGK010000004.1"/>
</dbReference>
<dbReference type="PANTHER" id="PTHR36924">
    <property type="entry name" value="ANTITOXIN HIGA-1"/>
    <property type="match status" value="1"/>
</dbReference>
<evidence type="ECO:0000256" key="2">
    <source>
        <dbReference type="ARBA" id="ARBA00023125"/>
    </source>
</evidence>
<sequence>MARLIANQFVPDYAVHPGEILAEYLDSLAMSQAELASRTGLTPKHINEIIKGKSPITHETALMLERVLNRSIQYWINLQNLYDETMIRLADRKRLEADIEWLNRFPIKKMVDRRWIESRRDAADQVAELLGFFGVASREQWKPFREDSLAVAFRQSQKSSINVEAVSVWLRQGERQAQKIHCAPYDKDGFRRVLEEARLLTREAPQIFQRRLVKICADVGVAVAFVPELPQTGLSGATKWLGSDKALIQLSLRYKHDDQFWFTFFHEAGHILLHGKKDIFLEWGEEDSQDKEEEANRFAADILIPSDLWRSFVQRAALTIASVESFAEESGVAPGIVVGRLQYEKHVGFSWGYRLKRRFVWKSSEKTEE</sequence>
<feature type="domain" description="HTH cro/C1-type" evidence="3">
    <location>
        <begin position="21"/>
        <end position="75"/>
    </location>
</feature>